<dbReference type="GO" id="GO:0045214">
    <property type="term" value="P:sarcomere organization"/>
    <property type="evidence" value="ECO:0007669"/>
    <property type="project" value="TreeGrafter"/>
</dbReference>
<evidence type="ECO:0000256" key="4">
    <source>
        <dbReference type="ARBA" id="ARBA00022553"/>
    </source>
</evidence>
<evidence type="ECO:0000313" key="13">
    <source>
        <dbReference type="Ensembl" id="ENSPNAP00000056824.1"/>
    </source>
</evidence>
<dbReference type="Gene3D" id="2.60.40.10">
    <property type="entry name" value="Immunoglobulins"/>
    <property type="match status" value="12"/>
</dbReference>
<dbReference type="SMART" id="SM00409">
    <property type="entry name" value="IG"/>
    <property type="match status" value="6"/>
</dbReference>
<feature type="domain" description="Fibronectin type-III" evidence="12">
    <location>
        <begin position="355"/>
        <end position="449"/>
    </location>
</feature>
<dbReference type="PRINTS" id="PR00014">
    <property type="entry name" value="FNTYPEIII"/>
</dbReference>
<dbReference type="CDD" id="cd00063">
    <property type="entry name" value="FN3"/>
    <property type="match status" value="5"/>
</dbReference>
<keyword evidence="5" id="KW-0677">Repeat</keyword>
<evidence type="ECO:0000256" key="7">
    <source>
        <dbReference type="ARBA" id="ARBA00023319"/>
    </source>
</evidence>
<feature type="compositionally biased region" description="Polar residues" evidence="10">
    <location>
        <begin position="624"/>
        <end position="633"/>
    </location>
</feature>
<dbReference type="FunFam" id="2.60.40.10:FF:000134">
    <property type="entry name" value="Myomesin 1"/>
    <property type="match status" value="1"/>
</dbReference>
<evidence type="ECO:0000256" key="5">
    <source>
        <dbReference type="ARBA" id="ARBA00022737"/>
    </source>
</evidence>
<dbReference type="InterPro" id="IPR036179">
    <property type="entry name" value="Ig-like_dom_sf"/>
</dbReference>
<feature type="domain" description="Fibronectin type-III" evidence="12">
    <location>
        <begin position="456"/>
        <end position="549"/>
    </location>
</feature>
<dbReference type="Pfam" id="PF00041">
    <property type="entry name" value="fn3"/>
    <property type="match status" value="5"/>
</dbReference>
<organism evidence="13 14">
    <name type="scientific">Pygocentrus nattereri</name>
    <name type="common">Red-bellied piranha</name>
    <dbReference type="NCBI Taxonomy" id="42514"/>
    <lineage>
        <taxon>Eukaryota</taxon>
        <taxon>Metazoa</taxon>
        <taxon>Chordata</taxon>
        <taxon>Craniata</taxon>
        <taxon>Vertebrata</taxon>
        <taxon>Euteleostomi</taxon>
        <taxon>Actinopterygii</taxon>
        <taxon>Neopterygii</taxon>
        <taxon>Teleostei</taxon>
        <taxon>Ostariophysi</taxon>
        <taxon>Characiformes</taxon>
        <taxon>Characoidei</taxon>
        <taxon>Pygocentrus</taxon>
    </lineage>
</organism>
<dbReference type="PROSITE" id="PS50853">
    <property type="entry name" value="FN3"/>
    <property type="match status" value="5"/>
</dbReference>
<dbReference type="SMART" id="SM00060">
    <property type="entry name" value="FN3"/>
    <property type="match status" value="5"/>
</dbReference>
<dbReference type="FunFam" id="2.60.40.10:FF:002172">
    <property type="entry name" value="Myomesin 1a (skelemin)"/>
    <property type="match status" value="2"/>
</dbReference>
<dbReference type="FunFam" id="2.60.40.10:FF:000197">
    <property type="entry name" value="Myomesin 1"/>
    <property type="match status" value="1"/>
</dbReference>
<dbReference type="InterPro" id="IPR007110">
    <property type="entry name" value="Ig-like_dom"/>
</dbReference>
<keyword evidence="14" id="KW-1185">Reference proteome</keyword>
<sequence>MHPPEFVIKPRSHTVWEKQCVRLHCTITGWPEPRVVWYKNNVSIDPMAHPGKYKIESSYNVHSLEINRCDFDDTAQYRVSAMNSNGELSAFASVVVKRFKGEVDEFLPAPRPRKFLSTISYGVTFETHIVEKFGVSFGREGETLSLGCSVIIYPSLQRFQPEIEWYRDVPSKWIQMHWSGDRATLTLTHLNKEDEGLYTLRVTTKSSYETHSAYVFVRDTDAEVAGAPGAPLDVCCQDANKDYVIVTWKQPAVDGGNSILGYFVDRCEIGTTHWIQCNDTPVKFARFPVTGLVEGRSYIFRVRAVNKSGMSHPSRVSEPAVAMDPADRARKASAPWTGQIIVTEEEPVEGVVPGKPRDLLVTEATKNYVVLSWKPPGEKGHEGVMYYVEKCVSGTDSWQRVNTDIPVKSPRFALFDLAEGKSYSFRVRCCNSAGVGEPSEPTEATVVGDKLDIPSAPGRVVPTRNTDTSVVVSWEASREAKELVGYYIETSVAGKNVWEPCNNKPVKATRFICHGLTTGEKYVFHVRAVNAAGISECSQESEAIEVKAAIGADRAVPQDPPSALSKGRRGKRGSVTWAPEPSCEPATEPGTSSNTKTGSEHGAGSVAEQVTNTSAERVKESVTEPATESSTIPASPAPPYGITVLECVRDAMVLSWRQPTFIGGADIVGYFVDYREVIGGVPGKWHEANIKAISERAYRVSELKENMFYQFQVRAANMAGVGIPSLPSETFKCEEWTIAVPGPPHDLQVLEVRKDSLVLIWKPPVYQGRDEVNGYYVDIKEAEADFETWRGVNEKATSKKYMKVCDLKEGVTYVFRVRAQNKAGVGKASEPTEPVLAETKPGTMELAVEVDDNGVISLNFECKDLIADSKFIWSKNYQEFTDSTHLTVETKGNKSKATFNAPSEDDLGVYSCVVTHTDGASASYTLTEEGKFTFIPLKSELAVELLEKGRVRFWLQAEKMSPNGKVDYVFNDNMINQGEKYKMNFDKNTGIIEMFMESLGKEDEGTFTFQLQDGKATNQSSLVLIGDVFKKLQKESEFQRKEWHRKQGPHFVEYLGYEVTPECIVRLKCKVGNIKKDTVALWYKDGREIKANEKLDFSEGTLTLEIAQISKKDAGVYEVIVKDDRGKDKSTLNLTDQGFKDLMNQVFSVIANSSTQLKIQSTEQGIRLYTFVNYYNDELHVTWHHKDAAITFTDRITSGVVGEQLWLQISEPTDKDKGKYAIEFFDGKGGLRRTAELSGQAYDDAYHVRVASHGMTHLSLFPPARLQSLNLTCNIWGDPVPEVTWLKNERELVSDDHYILKFASGKFASFTITTVNTSDSGKYCILVKNKYGTESGDFTVSVFIPDEEPTKKK</sequence>
<dbReference type="SUPFAM" id="SSF48726">
    <property type="entry name" value="Immunoglobulin"/>
    <property type="match status" value="6"/>
</dbReference>
<dbReference type="PANTHER" id="PTHR13817">
    <property type="entry name" value="TITIN"/>
    <property type="match status" value="1"/>
</dbReference>
<evidence type="ECO:0000256" key="8">
    <source>
        <dbReference type="ARBA" id="ARBA00071829"/>
    </source>
</evidence>
<reference evidence="13" key="2">
    <citation type="submission" date="2025-08" db="UniProtKB">
        <authorList>
            <consortium name="Ensembl"/>
        </authorList>
    </citation>
    <scope>IDENTIFICATION</scope>
</reference>
<dbReference type="GO" id="GO:0032982">
    <property type="term" value="C:myosin filament"/>
    <property type="evidence" value="ECO:0007669"/>
    <property type="project" value="UniProtKB-KW"/>
</dbReference>
<keyword evidence="6" id="KW-0514">Muscle protein</keyword>
<feature type="domain" description="Fibronectin type-III" evidence="12">
    <location>
        <begin position="743"/>
        <end position="842"/>
    </location>
</feature>
<dbReference type="PROSITE" id="PS50835">
    <property type="entry name" value="IG_LIKE"/>
    <property type="match status" value="5"/>
</dbReference>
<dbReference type="Proteomes" id="UP001501920">
    <property type="component" value="Chromosome 2"/>
</dbReference>
<evidence type="ECO:0000259" key="11">
    <source>
        <dbReference type="PROSITE" id="PS50835"/>
    </source>
</evidence>
<reference evidence="13 14" key="1">
    <citation type="submission" date="2020-10" db="EMBL/GenBank/DDBJ databases">
        <title>Pygocentrus nattereri (red-bellied piranha) genome, fPygNat1, primary haplotype.</title>
        <authorList>
            <person name="Myers G."/>
            <person name="Meyer A."/>
            <person name="Karagic N."/>
            <person name="Pippel M."/>
            <person name="Winkler S."/>
            <person name="Tracey A."/>
            <person name="Wood J."/>
            <person name="Formenti G."/>
            <person name="Howe K."/>
            <person name="Fedrigo O."/>
            <person name="Jarvis E.D."/>
        </authorList>
    </citation>
    <scope>NUCLEOTIDE SEQUENCE [LARGE SCALE GENOMIC DNA]</scope>
</reference>
<evidence type="ECO:0000313" key="14">
    <source>
        <dbReference type="Proteomes" id="UP001501920"/>
    </source>
</evidence>
<evidence type="ECO:0000256" key="10">
    <source>
        <dbReference type="SAM" id="MobiDB-lite"/>
    </source>
</evidence>
<feature type="domain" description="Fibronectin type-III" evidence="12">
    <location>
        <begin position="230"/>
        <end position="325"/>
    </location>
</feature>
<keyword evidence="4" id="KW-0597">Phosphoprotein</keyword>
<evidence type="ECO:0000256" key="9">
    <source>
        <dbReference type="ARBA" id="ARBA00082259"/>
    </source>
</evidence>
<keyword evidence="2" id="KW-0787">Thick filament</keyword>
<dbReference type="InterPro" id="IPR050964">
    <property type="entry name" value="Striated_Muscle_Regulatory"/>
</dbReference>
<dbReference type="GO" id="GO:0005198">
    <property type="term" value="F:structural molecule activity"/>
    <property type="evidence" value="ECO:0007669"/>
    <property type="project" value="UniProtKB-ARBA"/>
</dbReference>
<dbReference type="InterPro" id="IPR003598">
    <property type="entry name" value="Ig_sub2"/>
</dbReference>
<dbReference type="GO" id="GO:0042802">
    <property type="term" value="F:identical protein binding"/>
    <property type="evidence" value="ECO:0007669"/>
    <property type="project" value="UniProtKB-ARBA"/>
</dbReference>
<dbReference type="FunFam" id="2.60.40.10:FF:000029">
    <property type="entry name" value="Myomesin 1"/>
    <property type="match status" value="1"/>
</dbReference>
<dbReference type="SMART" id="SM00408">
    <property type="entry name" value="IGc2"/>
    <property type="match status" value="3"/>
</dbReference>
<dbReference type="FunFam" id="2.60.40.10:FF:000222">
    <property type="entry name" value="Myomesin 1"/>
    <property type="match status" value="1"/>
</dbReference>
<dbReference type="FunFam" id="2.60.40.10:FF:000467">
    <property type="entry name" value="Myomesin 1"/>
    <property type="match status" value="1"/>
</dbReference>
<feature type="domain" description="Ig-like" evidence="11">
    <location>
        <begin position="834"/>
        <end position="927"/>
    </location>
</feature>
<feature type="domain" description="Ig-like" evidence="11">
    <location>
        <begin position="1267"/>
        <end position="1341"/>
    </location>
</feature>
<feature type="domain" description="Ig-like" evidence="11">
    <location>
        <begin position="1049"/>
        <end position="1135"/>
    </location>
</feature>
<evidence type="ECO:0000256" key="3">
    <source>
        <dbReference type="ARBA" id="ARBA00022490"/>
    </source>
</evidence>
<feature type="domain" description="Fibronectin type-III" evidence="12">
    <location>
        <begin position="638"/>
        <end position="736"/>
    </location>
</feature>
<dbReference type="GeneTree" id="ENSGT00940000154982"/>
<accession>A0AAR2K2Z1</accession>
<keyword evidence="3" id="KW-0963">Cytoplasm</keyword>
<dbReference type="InterPro" id="IPR003599">
    <property type="entry name" value="Ig_sub"/>
</dbReference>
<comment type="subcellular location">
    <subcellularLocation>
        <location evidence="1">Cytoplasm</location>
    </subcellularLocation>
</comment>
<feature type="domain" description="Ig-like" evidence="11">
    <location>
        <begin position="112"/>
        <end position="216"/>
    </location>
</feature>
<dbReference type="Ensembl" id="ENSPNAT00000063104.1">
    <property type="protein sequence ID" value="ENSPNAP00000056824.1"/>
    <property type="gene ID" value="ENSPNAG00000006092.2"/>
</dbReference>
<dbReference type="CDD" id="cd00096">
    <property type="entry name" value="Ig"/>
    <property type="match status" value="2"/>
</dbReference>
<evidence type="ECO:0000256" key="6">
    <source>
        <dbReference type="ARBA" id="ARBA00023179"/>
    </source>
</evidence>
<dbReference type="CDD" id="cd20951">
    <property type="entry name" value="IgI_titin_I1-like"/>
    <property type="match status" value="1"/>
</dbReference>
<feature type="domain" description="Ig-like" evidence="11">
    <location>
        <begin position="4"/>
        <end position="95"/>
    </location>
</feature>
<dbReference type="PANTHER" id="PTHR13817:SF16">
    <property type="entry name" value="MYOMESIN-1"/>
    <property type="match status" value="1"/>
</dbReference>
<evidence type="ECO:0000256" key="2">
    <source>
        <dbReference type="ARBA" id="ARBA00022433"/>
    </source>
</evidence>
<dbReference type="InterPro" id="IPR013098">
    <property type="entry name" value="Ig_I-set"/>
</dbReference>
<dbReference type="InterPro" id="IPR013783">
    <property type="entry name" value="Ig-like_fold"/>
</dbReference>
<name>A0AAR2K2Z1_PYGNA</name>
<dbReference type="Pfam" id="PF07679">
    <property type="entry name" value="I-set"/>
    <property type="match status" value="4"/>
</dbReference>
<dbReference type="InterPro" id="IPR003961">
    <property type="entry name" value="FN3_dom"/>
</dbReference>
<keyword evidence="7" id="KW-0393">Immunoglobulin domain</keyword>
<dbReference type="FunFam" id="2.60.40.10:FF:000233">
    <property type="entry name" value="Myomesin 1"/>
    <property type="match status" value="1"/>
</dbReference>
<evidence type="ECO:0000256" key="1">
    <source>
        <dbReference type="ARBA" id="ARBA00004496"/>
    </source>
</evidence>
<feature type="region of interest" description="Disordered" evidence="10">
    <location>
        <begin position="555"/>
        <end position="635"/>
    </location>
</feature>
<dbReference type="InterPro" id="IPR036116">
    <property type="entry name" value="FN3_sf"/>
</dbReference>
<dbReference type="GO" id="GO:0031430">
    <property type="term" value="C:M band"/>
    <property type="evidence" value="ECO:0007669"/>
    <property type="project" value="TreeGrafter"/>
</dbReference>
<reference evidence="13" key="3">
    <citation type="submission" date="2025-09" db="UniProtKB">
        <authorList>
            <consortium name="Ensembl"/>
        </authorList>
    </citation>
    <scope>IDENTIFICATION</scope>
</reference>
<dbReference type="FunFam" id="2.60.40.10:FF:000179">
    <property type="entry name" value="Myomesin 2"/>
    <property type="match status" value="1"/>
</dbReference>
<protein>
    <recommendedName>
        <fullName evidence="8">Myomesin-1</fullName>
    </recommendedName>
    <alternativeName>
        <fullName evidence="9">Myomesin family member 1</fullName>
    </alternativeName>
</protein>
<dbReference type="FunFam" id="2.60.40.10:FF:000192">
    <property type="entry name" value="Myomesin 1"/>
    <property type="match status" value="1"/>
</dbReference>
<dbReference type="FunFam" id="2.60.40.10:FF:000069">
    <property type="entry name" value="Alpha-protein kinase 3"/>
    <property type="match status" value="1"/>
</dbReference>
<proteinExistence type="predicted"/>
<dbReference type="SUPFAM" id="SSF49265">
    <property type="entry name" value="Fibronectin type III"/>
    <property type="match status" value="3"/>
</dbReference>
<evidence type="ECO:0000259" key="12">
    <source>
        <dbReference type="PROSITE" id="PS50853"/>
    </source>
</evidence>